<keyword evidence="2" id="KW-1185">Reference proteome</keyword>
<dbReference type="Pfam" id="PF20660">
    <property type="entry name" value="DUF6812"/>
    <property type="match status" value="1"/>
</dbReference>
<dbReference type="OrthoDB" id="5625708at2"/>
<protein>
    <submittedName>
        <fullName evidence="1">Uncharacterized protein</fullName>
    </submittedName>
</protein>
<name>A0A090AG96_9GAMM</name>
<sequence>MAITRKRMHVVMIMSDSSKLEGTLIIEGYTRLSDVINNKSKDFLVLLDFNTQVHIVNKQHIIQIMEMGEMD</sequence>
<dbReference type="EMBL" id="AP014633">
    <property type="protein sequence ID" value="BAP56174.1"/>
    <property type="molecule type" value="Genomic_DNA"/>
</dbReference>
<dbReference type="InterPro" id="IPR049210">
    <property type="entry name" value="DUF6812"/>
</dbReference>
<accession>A0A090AG96</accession>
<dbReference type="KEGG" id="tig:THII_1877"/>
<dbReference type="HOGENOM" id="CLU_2738775_0_0_6"/>
<evidence type="ECO:0000313" key="2">
    <source>
        <dbReference type="Proteomes" id="UP000031623"/>
    </source>
</evidence>
<gene>
    <name evidence="1" type="ORF">THII_1877</name>
</gene>
<evidence type="ECO:0000313" key="1">
    <source>
        <dbReference type="EMBL" id="BAP56174.1"/>
    </source>
</evidence>
<dbReference type="Proteomes" id="UP000031623">
    <property type="component" value="Chromosome"/>
</dbReference>
<dbReference type="AlphaFoldDB" id="A0A090AG96"/>
<organism evidence="1 2">
    <name type="scientific">Thioploca ingrica</name>
    <dbReference type="NCBI Taxonomy" id="40754"/>
    <lineage>
        <taxon>Bacteria</taxon>
        <taxon>Pseudomonadati</taxon>
        <taxon>Pseudomonadota</taxon>
        <taxon>Gammaproteobacteria</taxon>
        <taxon>Thiotrichales</taxon>
        <taxon>Thiotrichaceae</taxon>
        <taxon>Thioploca</taxon>
    </lineage>
</organism>
<dbReference type="STRING" id="40754.THII_1877"/>
<proteinExistence type="predicted"/>
<reference evidence="1 2" key="1">
    <citation type="journal article" date="2014" name="ISME J.">
        <title>Ecophysiology of Thioploca ingrica as revealed by the complete genome sequence supplemented with proteomic evidence.</title>
        <authorList>
            <person name="Kojima H."/>
            <person name="Ogura Y."/>
            <person name="Yamamoto N."/>
            <person name="Togashi T."/>
            <person name="Mori H."/>
            <person name="Watanabe T."/>
            <person name="Nemoto F."/>
            <person name="Kurokawa K."/>
            <person name="Hayashi T."/>
            <person name="Fukui M."/>
        </authorList>
    </citation>
    <scope>NUCLEOTIDE SEQUENCE [LARGE SCALE GENOMIC DNA]</scope>
</reference>